<dbReference type="InterPro" id="IPR029035">
    <property type="entry name" value="DHS-like_NAD/FAD-binding_dom"/>
</dbReference>
<dbReference type="Pfam" id="PF02775">
    <property type="entry name" value="TPP_enzyme_C"/>
    <property type="match status" value="1"/>
</dbReference>
<dbReference type="InterPro" id="IPR011766">
    <property type="entry name" value="TPP_enzyme_TPP-bd"/>
</dbReference>
<keyword evidence="2 3" id="KW-0786">Thiamine pyrophosphate</keyword>
<evidence type="ECO:0000259" key="5">
    <source>
        <dbReference type="Pfam" id="PF02775"/>
    </source>
</evidence>
<dbReference type="OrthoDB" id="2254214at2"/>
<dbReference type="PANTHER" id="PTHR18968:SF120">
    <property type="entry name" value="ACETOLACTATE SYNTHASE LARGE SUBUNIT"/>
    <property type="match status" value="1"/>
</dbReference>
<dbReference type="EMBL" id="FPBO01000001">
    <property type="protein sequence ID" value="SFU28983.1"/>
    <property type="molecule type" value="Genomic_DNA"/>
</dbReference>
<dbReference type="InterPro" id="IPR012000">
    <property type="entry name" value="Thiamin_PyroP_enz_cen_dom"/>
</dbReference>
<dbReference type="Gene3D" id="3.40.50.1220">
    <property type="entry name" value="TPP-binding domain"/>
    <property type="match status" value="1"/>
</dbReference>
<dbReference type="FunFam" id="3.40.50.970:FF:000007">
    <property type="entry name" value="Acetolactate synthase"/>
    <property type="match status" value="1"/>
</dbReference>
<dbReference type="SUPFAM" id="SSF52518">
    <property type="entry name" value="Thiamin diphosphate-binding fold (THDP-binding)"/>
    <property type="match status" value="2"/>
</dbReference>
<dbReference type="CDD" id="cd00568">
    <property type="entry name" value="TPP_enzymes"/>
    <property type="match status" value="1"/>
</dbReference>
<dbReference type="Gene3D" id="3.40.50.970">
    <property type="match status" value="2"/>
</dbReference>
<dbReference type="Pfam" id="PF00205">
    <property type="entry name" value="TPP_enzyme_M"/>
    <property type="match status" value="1"/>
</dbReference>
<dbReference type="GO" id="GO:0003984">
    <property type="term" value="F:acetolactate synthase activity"/>
    <property type="evidence" value="ECO:0007669"/>
    <property type="project" value="TreeGrafter"/>
</dbReference>
<evidence type="ECO:0000256" key="3">
    <source>
        <dbReference type="RuleBase" id="RU362132"/>
    </source>
</evidence>
<dbReference type="GO" id="GO:0050660">
    <property type="term" value="F:flavin adenine dinucleotide binding"/>
    <property type="evidence" value="ECO:0007669"/>
    <property type="project" value="TreeGrafter"/>
</dbReference>
<organism evidence="7 8">
    <name type="scientific">Pseudoduganella namucuonensis</name>
    <dbReference type="NCBI Taxonomy" id="1035707"/>
    <lineage>
        <taxon>Bacteria</taxon>
        <taxon>Pseudomonadati</taxon>
        <taxon>Pseudomonadota</taxon>
        <taxon>Betaproteobacteria</taxon>
        <taxon>Burkholderiales</taxon>
        <taxon>Oxalobacteraceae</taxon>
        <taxon>Telluria group</taxon>
        <taxon>Pseudoduganella</taxon>
    </lineage>
</organism>
<dbReference type="PANTHER" id="PTHR18968">
    <property type="entry name" value="THIAMINE PYROPHOSPHATE ENZYMES"/>
    <property type="match status" value="1"/>
</dbReference>
<feature type="domain" description="Thiamine pyrophosphate enzyme TPP-binding" evidence="5">
    <location>
        <begin position="390"/>
        <end position="539"/>
    </location>
</feature>
<dbReference type="GO" id="GO:0000287">
    <property type="term" value="F:magnesium ion binding"/>
    <property type="evidence" value="ECO:0007669"/>
    <property type="project" value="InterPro"/>
</dbReference>
<dbReference type="STRING" id="1035707.SAMN05216552_1001242"/>
<dbReference type="GO" id="GO:0009097">
    <property type="term" value="P:isoleucine biosynthetic process"/>
    <property type="evidence" value="ECO:0007669"/>
    <property type="project" value="TreeGrafter"/>
</dbReference>
<keyword evidence="8" id="KW-1185">Reference proteome</keyword>
<dbReference type="InterPro" id="IPR012001">
    <property type="entry name" value="Thiamin_PyroP_enz_TPP-bd_dom"/>
</dbReference>
<protein>
    <submittedName>
        <fullName evidence="7">Acetolactate synthase-1/2/3 large subunit</fullName>
    </submittedName>
</protein>
<evidence type="ECO:0000256" key="2">
    <source>
        <dbReference type="ARBA" id="ARBA00023052"/>
    </source>
</evidence>
<dbReference type="CDD" id="cd07035">
    <property type="entry name" value="TPP_PYR_POX_like"/>
    <property type="match status" value="1"/>
</dbReference>
<evidence type="ECO:0000259" key="4">
    <source>
        <dbReference type="Pfam" id="PF00205"/>
    </source>
</evidence>
<dbReference type="InterPro" id="IPR029061">
    <property type="entry name" value="THDP-binding"/>
</dbReference>
<evidence type="ECO:0000313" key="8">
    <source>
        <dbReference type="Proteomes" id="UP000199391"/>
    </source>
</evidence>
<evidence type="ECO:0000259" key="6">
    <source>
        <dbReference type="Pfam" id="PF02776"/>
    </source>
</evidence>
<comment type="similarity">
    <text evidence="1 3">Belongs to the TPP enzyme family.</text>
</comment>
<accession>A0A1I7EYH3</accession>
<dbReference type="GO" id="GO:0009099">
    <property type="term" value="P:L-valine biosynthetic process"/>
    <property type="evidence" value="ECO:0007669"/>
    <property type="project" value="TreeGrafter"/>
</dbReference>
<evidence type="ECO:0000256" key="1">
    <source>
        <dbReference type="ARBA" id="ARBA00007812"/>
    </source>
</evidence>
<dbReference type="Proteomes" id="UP000199391">
    <property type="component" value="Unassembled WGS sequence"/>
</dbReference>
<sequence>MTHPSRTGGQILVDALKIHGVDTAFGVPGESYLDVLDALHESGIRFIINRQEGGAAFMADAYGKMTGRPGVCFVTRGPGATNASIGVHTAFQDSTPMILFIGQVGGDFMDREAFQEIDYRRMFGQMAKWVAQIDRADRIPEYMARAFQVATSGRPGPVVLALPEDMLTATAAVADTGRYQPVQASPSAAQIARLREMLAGARRPLLLLGGGGWNAGACADIQRFAEANALPVACAFRFQDLLDNAHPHYAGDVGIGINPKLAARVRDADVLIAIGPRLGEMTTGGYALLSSPVPTQRLVHIHAGTEELGSVYQAELMIASGMPQAASMLAAMAPVDSAAWHGAVAEAKAELLAYQEQPPIFQDGKAPLNLWQVVRDIGALAPADTIITNGAGNYATWAHRFHRYGGMRTQLAPTSGAMGYSVPSGVAAKIVDPARTVITFAGDGEYLMNGQELATAVQYDAGVIIIVFNNGMFGTIRMHQEKNYPGRVSGTSLRNPDFAALARAYGASGEVVETTAAFAPALARALAHTRDKKLPAVIELRYDGNLITPGATLETIRKQAEAALAAKS</sequence>
<dbReference type="AlphaFoldDB" id="A0A1I7EYH3"/>
<evidence type="ECO:0000313" key="7">
    <source>
        <dbReference type="EMBL" id="SFU28983.1"/>
    </source>
</evidence>
<dbReference type="GO" id="GO:0005948">
    <property type="term" value="C:acetolactate synthase complex"/>
    <property type="evidence" value="ECO:0007669"/>
    <property type="project" value="TreeGrafter"/>
</dbReference>
<dbReference type="GO" id="GO:0030976">
    <property type="term" value="F:thiamine pyrophosphate binding"/>
    <property type="evidence" value="ECO:0007669"/>
    <property type="project" value="InterPro"/>
</dbReference>
<dbReference type="InterPro" id="IPR045229">
    <property type="entry name" value="TPP_enz"/>
</dbReference>
<dbReference type="Pfam" id="PF02776">
    <property type="entry name" value="TPP_enzyme_N"/>
    <property type="match status" value="1"/>
</dbReference>
<dbReference type="RefSeq" id="WP_093552625.1">
    <property type="nucleotide sequence ID" value="NZ_FPBO01000001.1"/>
</dbReference>
<dbReference type="NCBIfam" id="NF006052">
    <property type="entry name" value="PRK08199.1"/>
    <property type="match status" value="1"/>
</dbReference>
<reference evidence="8" key="1">
    <citation type="submission" date="2016-10" db="EMBL/GenBank/DDBJ databases">
        <authorList>
            <person name="Varghese N."/>
            <person name="Submissions S."/>
        </authorList>
    </citation>
    <scope>NUCLEOTIDE SEQUENCE [LARGE SCALE GENOMIC DNA]</scope>
    <source>
        <strain evidence="8">CGMCC 1.11014</strain>
    </source>
</reference>
<feature type="domain" description="Thiamine pyrophosphate enzyme N-terminal TPP-binding" evidence="6">
    <location>
        <begin position="6"/>
        <end position="119"/>
    </location>
</feature>
<dbReference type="SUPFAM" id="SSF52467">
    <property type="entry name" value="DHS-like NAD/FAD-binding domain"/>
    <property type="match status" value="1"/>
</dbReference>
<proteinExistence type="inferred from homology"/>
<feature type="domain" description="Thiamine pyrophosphate enzyme central" evidence="4">
    <location>
        <begin position="191"/>
        <end position="325"/>
    </location>
</feature>
<name>A0A1I7EYH3_9BURK</name>
<gene>
    <name evidence="7" type="ORF">SAMN05216552_1001242</name>
</gene>